<dbReference type="KEGG" id="slc:SL103_21290"/>
<dbReference type="PANTHER" id="PTHR43433">
    <property type="entry name" value="HYDROLASE, ALPHA/BETA FOLD FAMILY PROTEIN"/>
    <property type="match status" value="1"/>
</dbReference>
<dbReference type="Pfam" id="PF00561">
    <property type="entry name" value="Abhydrolase_1"/>
    <property type="match status" value="1"/>
</dbReference>
<evidence type="ECO:0000313" key="4">
    <source>
        <dbReference type="Proteomes" id="UP000094094"/>
    </source>
</evidence>
<dbReference type="RefSeq" id="WP_069570563.1">
    <property type="nucleotide sequence ID" value="NZ_CP017157.1"/>
</dbReference>
<evidence type="ECO:0000256" key="1">
    <source>
        <dbReference type="SAM" id="MobiDB-lite"/>
    </source>
</evidence>
<name>A0A1D7VNX4_9ACTN</name>
<evidence type="ECO:0000313" key="3">
    <source>
        <dbReference type="EMBL" id="AOP48434.1"/>
    </source>
</evidence>
<dbReference type="InterPro" id="IPR029058">
    <property type="entry name" value="AB_hydrolase_fold"/>
</dbReference>
<dbReference type="InterPro" id="IPR050471">
    <property type="entry name" value="AB_hydrolase"/>
</dbReference>
<feature type="region of interest" description="Disordered" evidence="1">
    <location>
        <begin position="281"/>
        <end position="313"/>
    </location>
</feature>
<dbReference type="Proteomes" id="UP000094094">
    <property type="component" value="Chromosome"/>
</dbReference>
<dbReference type="AlphaFoldDB" id="A0A1D7VNX4"/>
<dbReference type="PANTHER" id="PTHR43433:SF5">
    <property type="entry name" value="AB HYDROLASE-1 DOMAIN-CONTAINING PROTEIN"/>
    <property type="match status" value="1"/>
</dbReference>
<dbReference type="OrthoDB" id="3601922at2"/>
<dbReference type="InterPro" id="IPR000073">
    <property type="entry name" value="AB_hydrolase_1"/>
</dbReference>
<organism evidence="3 4">
    <name type="scientific">Streptomyces lydicus</name>
    <dbReference type="NCBI Taxonomy" id="47763"/>
    <lineage>
        <taxon>Bacteria</taxon>
        <taxon>Bacillati</taxon>
        <taxon>Actinomycetota</taxon>
        <taxon>Actinomycetes</taxon>
        <taxon>Kitasatosporales</taxon>
        <taxon>Streptomycetaceae</taxon>
        <taxon>Streptomyces</taxon>
    </lineage>
</organism>
<proteinExistence type="predicted"/>
<dbReference type="Gene3D" id="3.40.50.1820">
    <property type="entry name" value="alpha/beta hydrolase"/>
    <property type="match status" value="1"/>
</dbReference>
<dbReference type="PRINTS" id="PR00111">
    <property type="entry name" value="ABHYDROLASE"/>
</dbReference>
<protein>
    <submittedName>
        <fullName evidence="3">Hydrolase</fullName>
    </submittedName>
</protein>
<dbReference type="GO" id="GO:0016787">
    <property type="term" value="F:hydrolase activity"/>
    <property type="evidence" value="ECO:0007669"/>
    <property type="project" value="UniProtKB-KW"/>
</dbReference>
<accession>A0A1D7VNX4</accession>
<keyword evidence="4" id="KW-1185">Reference proteome</keyword>
<evidence type="ECO:0000259" key="2">
    <source>
        <dbReference type="Pfam" id="PF00561"/>
    </source>
</evidence>
<dbReference type="SUPFAM" id="SSF53474">
    <property type="entry name" value="alpha/beta-Hydrolases"/>
    <property type="match status" value="1"/>
</dbReference>
<keyword evidence="3" id="KW-0378">Hydrolase</keyword>
<dbReference type="EMBL" id="CP017157">
    <property type="protein sequence ID" value="AOP48434.1"/>
    <property type="molecule type" value="Genomic_DNA"/>
</dbReference>
<feature type="domain" description="AB hydrolase-1" evidence="2">
    <location>
        <begin position="30"/>
        <end position="260"/>
    </location>
</feature>
<sequence length="313" mass="33987">MHEETIRSLSVSGVSFAYRRLRQPERITEPVMVIGGALQGMFGWPQMEDHVGPVADVVTADLPGMGSADPLPPGPSNVLMRAAIERIIDDLDVPRINLFGFSYGAGLAYGCARHLPGRIARLALGGVPAHISAAQLALWRRAADELAHGDTESFATLVTEGLMCLDDRRHVTSRRLAYRYVRRSMMHAARHSQHAVESLNRALSDRPDFSGELRDVPTLVFSGEHDTVTSADRQRAFAATIPGSRFLSIPDADHWVVLERAQDVADLAVRFFTDGPLSSAPALAPVRREDRPATGPGRGARRSRVGEAADACA</sequence>
<gene>
    <name evidence="3" type="ORF">SL103_21290</name>
</gene>
<reference evidence="3 4" key="1">
    <citation type="submission" date="2016-09" db="EMBL/GenBank/DDBJ databases">
        <title>Complete genome sequencing of Streptomyces lydicus 103 and metabolic pathways analysis of antibiotic biosynthesis.</title>
        <authorList>
            <person name="Jia N."/>
            <person name="Ding M.-Z."/>
            <person name="Gao F."/>
            <person name="Yuan Y.-J."/>
        </authorList>
    </citation>
    <scope>NUCLEOTIDE SEQUENCE [LARGE SCALE GENOMIC DNA]</scope>
    <source>
        <strain evidence="3 4">103</strain>
    </source>
</reference>